<keyword evidence="4" id="KW-1015">Disulfide bond</keyword>
<evidence type="ECO:0000313" key="9">
    <source>
        <dbReference type="Proteomes" id="UP000789390"/>
    </source>
</evidence>
<dbReference type="Gene3D" id="2.170.140.10">
    <property type="entry name" value="Chitin binding domain"/>
    <property type="match status" value="3"/>
</dbReference>
<keyword evidence="1" id="KW-0147">Chitin-binding</keyword>
<proteinExistence type="predicted"/>
<evidence type="ECO:0000256" key="1">
    <source>
        <dbReference type="ARBA" id="ARBA00022669"/>
    </source>
</evidence>
<keyword evidence="3" id="KW-0677">Repeat</keyword>
<dbReference type="SMART" id="SM00494">
    <property type="entry name" value="ChtBD2"/>
    <property type="match status" value="3"/>
</dbReference>
<dbReference type="GO" id="GO:0008061">
    <property type="term" value="F:chitin binding"/>
    <property type="evidence" value="ECO:0007669"/>
    <property type="project" value="UniProtKB-KW"/>
</dbReference>
<evidence type="ECO:0000256" key="3">
    <source>
        <dbReference type="ARBA" id="ARBA00022737"/>
    </source>
</evidence>
<dbReference type="InterPro" id="IPR036508">
    <property type="entry name" value="Chitin-bd_dom_sf"/>
</dbReference>
<dbReference type="Proteomes" id="UP000789390">
    <property type="component" value="Unassembled WGS sequence"/>
</dbReference>
<keyword evidence="5" id="KW-0325">Glycoprotein</keyword>
<dbReference type="GO" id="GO:0005576">
    <property type="term" value="C:extracellular region"/>
    <property type="evidence" value="ECO:0007669"/>
    <property type="project" value="InterPro"/>
</dbReference>
<dbReference type="InterPro" id="IPR051940">
    <property type="entry name" value="Chitin_bind-dev_reg"/>
</dbReference>
<feature type="chain" id="PRO_5035227537" description="Chitin-binding type-2 domain-containing protein" evidence="6">
    <location>
        <begin position="21"/>
        <end position="247"/>
    </location>
</feature>
<evidence type="ECO:0000313" key="8">
    <source>
        <dbReference type="EMBL" id="CAH0110828.1"/>
    </source>
</evidence>
<gene>
    <name evidence="8" type="ORF">DGAL_LOCUS14432</name>
</gene>
<keyword evidence="2 6" id="KW-0732">Signal</keyword>
<sequence>MYTTALLLIAFVPLLTSAQAFVCPPKNGQYPDPIQCDKYYICQDGVASARLCEDGLVFDQFKRSSHKCDHMHNVDCEDRTELQPPQGNAECPRKNGIFEHSDPSQCHKFVDCIDGQPKHNVCPPGLHFNDATGVCTWEAAVGRTGCVREEFLEDGFTCPKLTPAESIQEPHPRYPHPTDCQKFYVCLNGVTPREQNCDLGEVFNTNSKQCDLPENVAECIDWYKDHPSFAPDAVTPKSNTRSNSGRE</sequence>
<reference evidence="8" key="1">
    <citation type="submission" date="2021-11" db="EMBL/GenBank/DDBJ databases">
        <authorList>
            <person name="Schell T."/>
        </authorList>
    </citation>
    <scope>NUCLEOTIDE SEQUENCE</scope>
    <source>
        <strain evidence="8">M5</strain>
    </source>
</reference>
<evidence type="ECO:0000256" key="5">
    <source>
        <dbReference type="ARBA" id="ARBA00023180"/>
    </source>
</evidence>
<feature type="domain" description="Chitin-binding type-2" evidence="7">
    <location>
        <begin position="155"/>
        <end position="221"/>
    </location>
</feature>
<dbReference type="PANTHER" id="PTHR23301:SF110">
    <property type="entry name" value="LD43683P-RELATED"/>
    <property type="match status" value="1"/>
</dbReference>
<dbReference type="AlphaFoldDB" id="A0A8J2S7A8"/>
<feature type="domain" description="Chitin-binding type-2" evidence="7">
    <location>
        <begin position="20"/>
        <end position="78"/>
    </location>
</feature>
<evidence type="ECO:0000256" key="2">
    <source>
        <dbReference type="ARBA" id="ARBA00022729"/>
    </source>
</evidence>
<evidence type="ECO:0000256" key="6">
    <source>
        <dbReference type="SAM" id="SignalP"/>
    </source>
</evidence>
<accession>A0A8J2S7A8</accession>
<dbReference type="SUPFAM" id="SSF57625">
    <property type="entry name" value="Invertebrate chitin-binding proteins"/>
    <property type="match status" value="3"/>
</dbReference>
<dbReference type="EMBL" id="CAKKLH010000307">
    <property type="protein sequence ID" value="CAH0110828.1"/>
    <property type="molecule type" value="Genomic_DNA"/>
</dbReference>
<evidence type="ECO:0000259" key="7">
    <source>
        <dbReference type="PROSITE" id="PS50940"/>
    </source>
</evidence>
<evidence type="ECO:0000256" key="4">
    <source>
        <dbReference type="ARBA" id="ARBA00023157"/>
    </source>
</evidence>
<name>A0A8J2S7A8_9CRUS</name>
<organism evidence="8 9">
    <name type="scientific">Daphnia galeata</name>
    <dbReference type="NCBI Taxonomy" id="27404"/>
    <lineage>
        <taxon>Eukaryota</taxon>
        <taxon>Metazoa</taxon>
        <taxon>Ecdysozoa</taxon>
        <taxon>Arthropoda</taxon>
        <taxon>Crustacea</taxon>
        <taxon>Branchiopoda</taxon>
        <taxon>Diplostraca</taxon>
        <taxon>Cladocera</taxon>
        <taxon>Anomopoda</taxon>
        <taxon>Daphniidae</taxon>
        <taxon>Daphnia</taxon>
    </lineage>
</organism>
<comment type="caution">
    <text evidence="8">The sequence shown here is derived from an EMBL/GenBank/DDBJ whole genome shotgun (WGS) entry which is preliminary data.</text>
</comment>
<protein>
    <recommendedName>
        <fullName evidence="7">Chitin-binding type-2 domain-containing protein</fullName>
    </recommendedName>
</protein>
<dbReference type="Pfam" id="PF01607">
    <property type="entry name" value="CBM_14"/>
    <property type="match status" value="3"/>
</dbReference>
<dbReference type="PROSITE" id="PS50940">
    <property type="entry name" value="CHIT_BIND_II"/>
    <property type="match status" value="3"/>
</dbReference>
<feature type="signal peptide" evidence="6">
    <location>
        <begin position="1"/>
        <end position="20"/>
    </location>
</feature>
<dbReference type="OrthoDB" id="439917at2759"/>
<feature type="domain" description="Chitin-binding type-2" evidence="7">
    <location>
        <begin position="88"/>
        <end position="148"/>
    </location>
</feature>
<keyword evidence="9" id="KW-1185">Reference proteome</keyword>
<dbReference type="PANTHER" id="PTHR23301">
    <property type="entry name" value="CHITIN BINDING PERITROPHIN-A"/>
    <property type="match status" value="1"/>
</dbReference>
<dbReference type="InterPro" id="IPR002557">
    <property type="entry name" value="Chitin-bd_dom"/>
</dbReference>